<protein>
    <submittedName>
        <fullName evidence="1">Uncharacterized protein</fullName>
    </submittedName>
</protein>
<keyword evidence="2" id="KW-1185">Reference proteome</keyword>
<accession>A0A813SNT2</accession>
<feature type="non-terminal residue" evidence="1">
    <location>
        <position position="9"/>
    </location>
</feature>
<proteinExistence type="predicted"/>
<reference evidence="1" key="1">
    <citation type="submission" date="2021-02" db="EMBL/GenBank/DDBJ databases">
        <authorList>
            <person name="Nowell W R."/>
        </authorList>
    </citation>
    <scope>NUCLEOTIDE SEQUENCE</scope>
    <source>
        <strain evidence="1">Ploen Becks lab</strain>
    </source>
</reference>
<organism evidence="1 2">
    <name type="scientific">Brachionus calyciflorus</name>
    <dbReference type="NCBI Taxonomy" id="104777"/>
    <lineage>
        <taxon>Eukaryota</taxon>
        <taxon>Metazoa</taxon>
        <taxon>Spiralia</taxon>
        <taxon>Gnathifera</taxon>
        <taxon>Rotifera</taxon>
        <taxon>Eurotatoria</taxon>
        <taxon>Monogononta</taxon>
        <taxon>Pseudotrocha</taxon>
        <taxon>Ploima</taxon>
        <taxon>Brachionidae</taxon>
        <taxon>Brachionus</taxon>
    </lineage>
</organism>
<comment type="caution">
    <text evidence="1">The sequence shown here is derived from an EMBL/GenBank/DDBJ whole genome shotgun (WGS) entry which is preliminary data.</text>
</comment>
<dbReference type="Proteomes" id="UP000663879">
    <property type="component" value="Unassembled WGS sequence"/>
</dbReference>
<evidence type="ECO:0000313" key="2">
    <source>
        <dbReference type="Proteomes" id="UP000663879"/>
    </source>
</evidence>
<feature type="non-terminal residue" evidence="1">
    <location>
        <position position="1"/>
    </location>
</feature>
<sequence>MNETEVLIL</sequence>
<name>A0A813SNT2_9BILA</name>
<gene>
    <name evidence="1" type="ORF">OXX778_LOCUS6583</name>
</gene>
<evidence type="ECO:0000313" key="1">
    <source>
        <dbReference type="EMBL" id="CAF0803281.1"/>
    </source>
</evidence>
<dbReference type="EMBL" id="CAJNOC010000791">
    <property type="protein sequence ID" value="CAF0803281.1"/>
    <property type="molecule type" value="Genomic_DNA"/>
</dbReference>